<feature type="compositionally biased region" description="Basic and acidic residues" evidence="1">
    <location>
        <begin position="100"/>
        <end position="111"/>
    </location>
</feature>
<evidence type="ECO:0000313" key="2">
    <source>
        <dbReference type="EMBL" id="GHG75044.1"/>
    </source>
</evidence>
<name>A0A919KFY3_9ACTN</name>
<gene>
    <name evidence="2" type="ORF">GCM10018980_72310</name>
</gene>
<dbReference type="Proteomes" id="UP000619355">
    <property type="component" value="Unassembled WGS sequence"/>
</dbReference>
<accession>A0A919KFY3</accession>
<feature type="compositionally biased region" description="Basic residues" evidence="1">
    <location>
        <begin position="78"/>
        <end position="93"/>
    </location>
</feature>
<sequence>MRLSLAYFRRCLARSARPNRVSEAVREVVKTTGVLGGKHRRALDATMLDDAVATQDTVTQLIAAVRAVIREVPAPCRRRRGRAVHRARLHRSRQTPQRGAEGRNEPADHARGRSRGGLSAKIHLVADGRASSWLGRHRGPGR</sequence>
<evidence type="ECO:0008006" key="4">
    <source>
        <dbReference type="Google" id="ProtNLM"/>
    </source>
</evidence>
<keyword evidence="3" id="KW-1185">Reference proteome</keyword>
<evidence type="ECO:0000256" key="1">
    <source>
        <dbReference type="SAM" id="MobiDB-lite"/>
    </source>
</evidence>
<dbReference type="AlphaFoldDB" id="A0A919KFY3"/>
<comment type="caution">
    <text evidence="2">The sequence shown here is derived from an EMBL/GenBank/DDBJ whole genome shotgun (WGS) entry which is preliminary data.</text>
</comment>
<dbReference type="EMBL" id="BNBF01000036">
    <property type="protein sequence ID" value="GHG75044.1"/>
    <property type="molecule type" value="Genomic_DNA"/>
</dbReference>
<reference evidence="3" key="1">
    <citation type="journal article" date="2019" name="Int. J. Syst. Evol. Microbiol.">
        <title>The Global Catalogue of Microorganisms (GCM) 10K type strain sequencing project: providing services to taxonomists for standard genome sequencing and annotation.</title>
        <authorList>
            <consortium name="The Broad Institute Genomics Platform"/>
            <consortium name="The Broad Institute Genome Sequencing Center for Infectious Disease"/>
            <person name="Wu L."/>
            <person name="Ma J."/>
        </authorList>
    </citation>
    <scope>NUCLEOTIDE SEQUENCE [LARGE SCALE GENOMIC DNA]</scope>
    <source>
        <strain evidence="3">JCM 4253</strain>
    </source>
</reference>
<proteinExistence type="predicted"/>
<protein>
    <recommendedName>
        <fullName evidence="4">Transposase</fullName>
    </recommendedName>
</protein>
<evidence type="ECO:0000313" key="3">
    <source>
        <dbReference type="Proteomes" id="UP000619355"/>
    </source>
</evidence>
<feature type="region of interest" description="Disordered" evidence="1">
    <location>
        <begin position="78"/>
        <end position="122"/>
    </location>
</feature>
<organism evidence="2 3">
    <name type="scientific">Streptomyces capoamus</name>
    <dbReference type="NCBI Taxonomy" id="68183"/>
    <lineage>
        <taxon>Bacteria</taxon>
        <taxon>Bacillati</taxon>
        <taxon>Actinomycetota</taxon>
        <taxon>Actinomycetes</taxon>
        <taxon>Kitasatosporales</taxon>
        <taxon>Streptomycetaceae</taxon>
        <taxon>Streptomyces</taxon>
    </lineage>
</organism>